<evidence type="ECO:0000313" key="1">
    <source>
        <dbReference type="EMBL" id="ETO36730.1"/>
    </source>
</evidence>
<sequence length="408" mass="47439">MGNQAFQILKELPTPLHQSQCVPHKHELLICGGKCERACYSYHTLKNEYKFICDYPSNVLLDGHCVVKLMDNNNNSKNSNEITLLSFGGYPLSYKHTLVMKYVSVWNDISNKSNELNNYNQWIPFTDNNNHPIVIGKDECHYYLGMRATIGGSNNHLLFITHFKNNISVFDLNTFQFIKHDTIPGHDTQHHCFILNSKNGQLQEMAKIYQKKNKQNYQMLLFKQNTGLSIEYDEDNKTFQFHELPVCEDIASFFCCAYVCINDVIFFFGGLAINKGNILKSVHKYSIRENKWLKCQNTLPCPLHDCIAISSEEDNYIHIIGGLNRGKPISTHMKTKVRVWDPSQLSKKEIICIIEHWNRNLRIKLGWVDDFNQIIVKYKNLTIKTNIILFNKYSIMQSTVNCKKNRHN</sequence>
<reference evidence="1 2" key="1">
    <citation type="journal article" date="2013" name="Curr. Biol.">
        <title>The Genome of the Foraminiferan Reticulomyxa filosa.</title>
        <authorList>
            <person name="Glockner G."/>
            <person name="Hulsmann N."/>
            <person name="Schleicher M."/>
            <person name="Noegel A.A."/>
            <person name="Eichinger L."/>
            <person name="Gallinger C."/>
            <person name="Pawlowski J."/>
            <person name="Sierra R."/>
            <person name="Euteneuer U."/>
            <person name="Pillet L."/>
            <person name="Moustafa A."/>
            <person name="Platzer M."/>
            <person name="Groth M."/>
            <person name="Szafranski K."/>
            <person name="Schliwa M."/>
        </authorList>
    </citation>
    <scope>NUCLEOTIDE SEQUENCE [LARGE SCALE GENOMIC DNA]</scope>
</reference>
<comment type="caution">
    <text evidence="1">The sequence shown here is derived from an EMBL/GenBank/DDBJ whole genome shotgun (WGS) entry which is preliminary data.</text>
</comment>
<proteinExistence type="predicted"/>
<dbReference type="InterPro" id="IPR015915">
    <property type="entry name" value="Kelch-typ_b-propeller"/>
</dbReference>
<accession>X6PDY5</accession>
<keyword evidence="2" id="KW-1185">Reference proteome</keyword>
<dbReference type="Proteomes" id="UP000023152">
    <property type="component" value="Unassembled WGS sequence"/>
</dbReference>
<dbReference type="SUPFAM" id="SSF117281">
    <property type="entry name" value="Kelch motif"/>
    <property type="match status" value="1"/>
</dbReference>
<evidence type="ECO:0008006" key="3">
    <source>
        <dbReference type="Google" id="ProtNLM"/>
    </source>
</evidence>
<dbReference type="SUPFAM" id="SSF101908">
    <property type="entry name" value="Putative isomerase YbhE"/>
    <property type="match status" value="1"/>
</dbReference>
<name>X6PDY5_RETFI</name>
<organism evidence="1 2">
    <name type="scientific">Reticulomyxa filosa</name>
    <dbReference type="NCBI Taxonomy" id="46433"/>
    <lineage>
        <taxon>Eukaryota</taxon>
        <taxon>Sar</taxon>
        <taxon>Rhizaria</taxon>
        <taxon>Retaria</taxon>
        <taxon>Foraminifera</taxon>
        <taxon>Monothalamids</taxon>
        <taxon>Reticulomyxidae</taxon>
        <taxon>Reticulomyxa</taxon>
    </lineage>
</organism>
<dbReference type="EMBL" id="ASPP01000343">
    <property type="protein sequence ID" value="ETO36730.1"/>
    <property type="molecule type" value="Genomic_DNA"/>
</dbReference>
<protein>
    <recommendedName>
        <fullName evidence="3">Kelch motif family protein</fullName>
    </recommendedName>
</protein>
<evidence type="ECO:0000313" key="2">
    <source>
        <dbReference type="Proteomes" id="UP000023152"/>
    </source>
</evidence>
<gene>
    <name evidence="1" type="ORF">RFI_00332</name>
</gene>
<dbReference type="Gene3D" id="2.120.10.80">
    <property type="entry name" value="Kelch-type beta propeller"/>
    <property type="match status" value="2"/>
</dbReference>
<dbReference type="AlphaFoldDB" id="X6PDY5"/>